<comment type="caution">
    <text evidence="7">The sequence shown here is derived from an EMBL/GenBank/DDBJ whole genome shotgun (WGS) entry which is preliminary data.</text>
</comment>
<keyword evidence="3" id="KW-0202">Cytokine</keyword>
<dbReference type="GO" id="GO:0007166">
    <property type="term" value="P:cell surface receptor signaling pathway"/>
    <property type="evidence" value="ECO:0007669"/>
    <property type="project" value="TreeGrafter"/>
</dbReference>
<evidence type="ECO:0000256" key="2">
    <source>
        <dbReference type="ARBA" id="ARBA00007432"/>
    </source>
</evidence>
<dbReference type="Gene3D" id="1.20.1250.10">
    <property type="match status" value="1"/>
</dbReference>
<feature type="signal peptide" evidence="6">
    <location>
        <begin position="1"/>
        <end position="20"/>
    </location>
</feature>
<dbReference type="SUPFAM" id="SSF47266">
    <property type="entry name" value="4-helical cytokines"/>
    <property type="match status" value="1"/>
</dbReference>
<dbReference type="PANTHER" id="PTHR21353:SF9">
    <property type="match status" value="1"/>
</dbReference>
<reference evidence="7 8" key="1">
    <citation type="submission" date="2019-04" db="EMBL/GenBank/DDBJ databases">
        <title>Chromosome genome assembly for Takifugu flavidus.</title>
        <authorList>
            <person name="Xiao S."/>
        </authorList>
    </citation>
    <scope>NUCLEOTIDE SEQUENCE [LARGE SCALE GENOMIC DNA]</scope>
    <source>
        <strain evidence="7">HTHZ2018</strain>
        <tissue evidence="7">Muscle</tissue>
    </source>
</reference>
<comment type="similarity">
    <text evidence="2">Belongs to the IL-6 superfamily.</text>
</comment>
<comment type="subcellular location">
    <subcellularLocation>
        <location evidence="1">Secreted</location>
    </subcellularLocation>
</comment>
<dbReference type="GO" id="GO:0005615">
    <property type="term" value="C:extracellular space"/>
    <property type="evidence" value="ECO:0007669"/>
    <property type="project" value="UniProtKB-KW"/>
</dbReference>
<evidence type="ECO:0000256" key="6">
    <source>
        <dbReference type="SAM" id="SignalP"/>
    </source>
</evidence>
<gene>
    <name evidence="7" type="ORF">D4764_14G0008900</name>
</gene>
<evidence type="ECO:0008006" key="9">
    <source>
        <dbReference type="Google" id="ProtNLM"/>
    </source>
</evidence>
<dbReference type="GO" id="GO:0005125">
    <property type="term" value="F:cytokine activity"/>
    <property type="evidence" value="ECO:0007669"/>
    <property type="project" value="UniProtKB-KW"/>
</dbReference>
<evidence type="ECO:0000256" key="4">
    <source>
        <dbReference type="ARBA" id="ARBA00022525"/>
    </source>
</evidence>
<organism evidence="7 8">
    <name type="scientific">Takifugu flavidus</name>
    <name type="common">sansaifugu</name>
    <dbReference type="NCBI Taxonomy" id="433684"/>
    <lineage>
        <taxon>Eukaryota</taxon>
        <taxon>Metazoa</taxon>
        <taxon>Chordata</taxon>
        <taxon>Craniata</taxon>
        <taxon>Vertebrata</taxon>
        <taxon>Euteleostomi</taxon>
        <taxon>Actinopterygii</taxon>
        <taxon>Neopterygii</taxon>
        <taxon>Teleostei</taxon>
        <taxon>Neoteleostei</taxon>
        <taxon>Acanthomorphata</taxon>
        <taxon>Eupercaria</taxon>
        <taxon>Tetraodontiformes</taxon>
        <taxon>Tetradontoidea</taxon>
        <taxon>Tetraodontidae</taxon>
        <taxon>Takifugu</taxon>
    </lineage>
</organism>
<dbReference type="PANTHER" id="PTHR21353">
    <property type="match status" value="1"/>
</dbReference>
<feature type="chain" id="PRO_5022682203" description="Ciliary neurotrophic factor" evidence="6">
    <location>
        <begin position="21"/>
        <end position="223"/>
    </location>
</feature>
<evidence type="ECO:0000313" key="7">
    <source>
        <dbReference type="EMBL" id="TWW74887.1"/>
    </source>
</evidence>
<sequence length="223" mass="26084">MAVWRQTVVLCCVLNCLVSSAPSLVLKNKYNNSFHLTRSTRTRVQQLEKKYKEQQLGDRHFEDRSQQLEGLPLLSTDFYVWLKLSDWERLHAALWDIKNYWDMLDKKRKQLEEEGEEAQVVGAVVRNTLPQAIKHIQLDLQDLMRQLSSQMRDIQRPQIKPLPTPGNAAPTRNTGPKTVWSSRVEGYVILRDLDLYLTKLARDFLLLASKTHVTQHREEKRAH</sequence>
<evidence type="ECO:0000313" key="8">
    <source>
        <dbReference type="Proteomes" id="UP000324091"/>
    </source>
</evidence>
<dbReference type="Proteomes" id="UP000324091">
    <property type="component" value="Chromosome 14"/>
</dbReference>
<evidence type="ECO:0000256" key="5">
    <source>
        <dbReference type="SAM" id="MobiDB-lite"/>
    </source>
</evidence>
<evidence type="ECO:0000256" key="1">
    <source>
        <dbReference type="ARBA" id="ARBA00004613"/>
    </source>
</evidence>
<keyword evidence="8" id="KW-1185">Reference proteome</keyword>
<proteinExistence type="inferred from homology"/>
<feature type="region of interest" description="Disordered" evidence="5">
    <location>
        <begin position="157"/>
        <end position="176"/>
    </location>
</feature>
<dbReference type="AlphaFoldDB" id="A0A5C6P9N5"/>
<dbReference type="EMBL" id="RHFK02000006">
    <property type="protein sequence ID" value="TWW74887.1"/>
    <property type="molecule type" value="Genomic_DNA"/>
</dbReference>
<name>A0A5C6P9N5_9TELE</name>
<keyword evidence="4" id="KW-0964">Secreted</keyword>
<dbReference type="InterPro" id="IPR010681">
    <property type="entry name" value="PRF/CT"/>
</dbReference>
<evidence type="ECO:0000256" key="3">
    <source>
        <dbReference type="ARBA" id="ARBA00022514"/>
    </source>
</evidence>
<accession>A0A5C6P9N5</accession>
<protein>
    <recommendedName>
        <fullName evidence="9">Ciliary neurotrophic factor</fullName>
    </recommendedName>
</protein>
<dbReference type="InterPro" id="IPR009079">
    <property type="entry name" value="4_helix_cytokine-like_core"/>
</dbReference>
<keyword evidence="6" id="KW-0732">Signal</keyword>